<gene>
    <name evidence="1" type="ORF">QE152_g30696</name>
</gene>
<organism evidence="1 2">
    <name type="scientific">Popillia japonica</name>
    <name type="common">Japanese beetle</name>
    <dbReference type="NCBI Taxonomy" id="7064"/>
    <lineage>
        <taxon>Eukaryota</taxon>
        <taxon>Metazoa</taxon>
        <taxon>Ecdysozoa</taxon>
        <taxon>Arthropoda</taxon>
        <taxon>Hexapoda</taxon>
        <taxon>Insecta</taxon>
        <taxon>Pterygota</taxon>
        <taxon>Neoptera</taxon>
        <taxon>Endopterygota</taxon>
        <taxon>Coleoptera</taxon>
        <taxon>Polyphaga</taxon>
        <taxon>Scarabaeiformia</taxon>
        <taxon>Scarabaeidae</taxon>
        <taxon>Rutelinae</taxon>
        <taxon>Popillia</taxon>
    </lineage>
</organism>
<comment type="caution">
    <text evidence="1">The sequence shown here is derived from an EMBL/GenBank/DDBJ whole genome shotgun (WGS) entry which is preliminary data.</text>
</comment>
<evidence type="ECO:0000313" key="2">
    <source>
        <dbReference type="Proteomes" id="UP001458880"/>
    </source>
</evidence>
<proteinExistence type="predicted"/>
<sequence length="89" mass="10625">MDNQTVTLTQEQFQQLLQQIGCSSSKKEIDILCVNRKDTASFRRTEKRKRISSNSEVEPEWIKEYRKEQQKRHDEKMAVLKQLIDVLKD</sequence>
<protein>
    <submittedName>
        <fullName evidence="1">Uncharacterized protein</fullName>
    </submittedName>
</protein>
<keyword evidence="2" id="KW-1185">Reference proteome</keyword>
<dbReference type="Proteomes" id="UP001458880">
    <property type="component" value="Unassembled WGS sequence"/>
</dbReference>
<dbReference type="EMBL" id="JASPKY010000416">
    <property type="protein sequence ID" value="KAK9701323.1"/>
    <property type="molecule type" value="Genomic_DNA"/>
</dbReference>
<accession>A0AAW1JDQ4</accession>
<dbReference type="AlphaFoldDB" id="A0AAW1JDQ4"/>
<reference evidence="1 2" key="1">
    <citation type="journal article" date="2024" name="BMC Genomics">
        <title>De novo assembly and annotation of Popillia japonica's genome with initial clues to its potential as an invasive pest.</title>
        <authorList>
            <person name="Cucini C."/>
            <person name="Boschi S."/>
            <person name="Funari R."/>
            <person name="Cardaioli E."/>
            <person name="Iannotti N."/>
            <person name="Marturano G."/>
            <person name="Paoli F."/>
            <person name="Bruttini M."/>
            <person name="Carapelli A."/>
            <person name="Frati F."/>
            <person name="Nardi F."/>
        </authorList>
    </citation>
    <scope>NUCLEOTIDE SEQUENCE [LARGE SCALE GENOMIC DNA]</scope>
    <source>
        <strain evidence="1">DMR45628</strain>
    </source>
</reference>
<name>A0AAW1JDQ4_POPJA</name>
<evidence type="ECO:0000313" key="1">
    <source>
        <dbReference type="EMBL" id="KAK9701323.1"/>
    </source>
</evidence>